<dbReference type="Gene3D" id="3.30.530.20">
    <property type="match status" value="1"/>
</dbReference>
<gene>
    <name evidence="1" type="ORF">GA0074696_4618</name>
</gene>
<evidence type="ECO:0000313" key="2">
    <source>
        <dbReference type="Proteomes" id="UP000198228"/>
    </source>
</evidence>
<dbReference type="InterPro" id="IPR019587">
    <property type="entry name" value="Polyketide_cyclase/dehydratase"/>
</dbReference>
<accession>A0A1C4ZMY9</accession>
<dbReference type="EMBL" id="LT607410">
    <property type="protein sequence ID" value="SCF34154.1"/>
    <property type="molecule type" value="Genomic_DNA"/>
</dbReference>
<protein>
    <submittedName>
        <fullName evidence="1">Uncharacterized conserved protein YndB, AHSA1/START domain</fullName>
    </submittedName>
</protein>
<name>A0A1C4ZMY9_9ACTN</name>
<organism evidence="1 2">
    <name type="scientific">Micromonospora purpureochromogenes</name>
    <dbReference type="NCBI Taxonomy" id="47872"/>
    <lineage>
        <taxon>Bacteria</taxon>
        <taxon>Bacillati</taxon>
        <taxon>Actinomycetota</taxon>
        <taxon>Actinomycetes</taxon>
        <taxon>Micromonosporales</taxon>
        <taxon>Micromonosporaceae</taxon>
        <taxon>Micromonospora</taxon>
    </lineage>
</organism>
<dbReference type="RefSeq" id="WP_088963008.1">
    <property type="nucleotide sequence ID" value="NZ_LT607410.1"/>
</dbReference>
<dbReference type="InterPro" id="IPR023393">
    <property type="entry name" value="START-like_dom_sf"/>
</dbReference>
<dbReference type="Pfam" id="PF10604">
    <property type="entry name" value="Polyketide_cyc2"/>
    <property type="match status" value="1"/>
</dbReference>
<dbReference type="Proteomes" id="UP000198228">
    <property type="component" value="Chromosome I"/>
</dbReference>
<proteinExistence type="predicted"/>
<dbReference type="AlphaFoldDB" id="A0A1C4ZMY9"/>
<sequence length="151" mass="16824">MLVRTTTLVRRPPEAVWPLLCDSRITSTPRCPVFRLGAPTPVECFLPAGPGAVGAPRQCVSDRGVVYQRITEWSPPARLAFRMERTDLGFGSCVSALSDTFELTPAAGGRATRLTRSTRVEVRGRFRWARALAVGIGLKAVHRFVFRDWRR</sequence>
<evidence type="ECO:0000313" key="1">
    <source>
        <dbReference type="EMBL" id="SCF34154.1"/>
    </source>
</evidence>
<dbReference type="SUPFAM" id="SSF55961">
    <property type="entry name" value="Bet v1-like"/>
    <property type="match status" value="1"/>
</dbReference>
<reference evidence="1 2" key="1">
    <citation type="submission" date="2016-06" db="EMBL/GenBank/DDBJ databases">
        <authorList>
            <person name="Kjaerup R.B."/>
            <person name="Dalgaard T.S."/>
            <person name="Juul-Madsen H.R."/>
        </authorList>
    </citation>
    <scope>NUCLEOTIDE SEQUENCE [LARGE SCALE GENOMIC DNA]</scope>
    <source>
        <strain evidence="1 2">DSM 43821</strain>
    </source>
</reference>